<evidence type="ECO:0000313" key="17">
    <source>
        <dbReference type="Proteomes" id="UP001166093"/>
    </source>
</evidence>
<protein>
    <recommendedName>
        <fullName evidence="5 13">2-amino-3-carboxymuconate-6-semialdehyde decarboxylase</fullName>
        <ecNumber evidence="4 13">4.1.1.45</ecNumber>
    </recommendedName>
    <alternativeName>
        <fullName evidence="11 13">Picolinate carboxylase</fullName>
    </alternativeName>
</protein>
<comment type="caution">
    <text evidence="16">The sequence shown here is derived from an EMBL/GenBank/DDBJ whole genome shotgun (WGS) entry which is preliminary data.</text>
</comment>
<dbReference type="Pfam" id="PF04909">
    <property type="entry name" value="Amidohydro_2"/>
    <property type="match status" value="1"/>
</dbReference>
<dbReference type="EMBL" id="JAAWVQ010006358">
    <property type="protein sequence ID" value="MBN3270927.1"/>
    <property type="molecule type" value="Genomic_DNA"/>
</dbReference>
<dbReference type="Pfam" id="PF00134">
    <property type="entry name" value="Cyclin_N"/>
    <property type="match status" value="1"/>
</dbReference>
<feature type="region of interest" description="Disordered" evidence="14">
    <location>
        <begin position="584"/>
        <end position="605"/>
    </location>
</feature>
<feature type="compositionally biased region" description="Low complexity" evidence="14">
    <location>
        <begin position="834"/>
        <end position="848"/>
    </location>
</feature>
<evidence type="ECO:0000256" key="4">
    <source>
        <dbReference type="ARBA" id="ARBA00012365"/>
    </source>
</evidence>
<dbReference type="EC" id="4.1.1.45" evidence="4 13"/>
<comment type="subunit">
    <text evidence="3 13">Monomer.</text>
</comment>
<evidence type="ECO:0000256" key="9">
    <source>
        <dbReference type="ARBA" id="ARBA00023239"/>
    </source>
</evidence>
<dbReference type="Pfam" id="PF21797">
    <property type="entry name" value="CycT2-like_C"/>
    <property type="match status" value="1"/>
</dbReference>
<dbReference type="InterPro" id="IPR006680">
    <property type="entry name" value="Amidohydro-rel"/>
</dbReference>
<feature type="compositionally biased region" description="Basic and acidic residues" evidence="14">
    <location>
        <begin position="750"/>
        <end position="773"/>
    </location>
</feature>
<sequence>EGEAIMMKDDKVFRVIQDTCWDPEVRIRDMDRSGVTVQALSTVPVMFSYWAKAQDTLDLCHILNNDLAATVRKHPKRFVGFGTLPMQAPDLAVQEMHRCVKELGFPGVQIGSHINDWDLNTPELYPFYAAAEELKCSLFVHPWDMQTDGRMSKYWLPWLVETTTAICSMIFGGVLEKFPKLKVCFAHGGGSFPFTIGRIEHGFQVRPDLCAVDNKTSPKKYLGSFYTDSLVHDPHALKLLVDVIGEGNVLLGSDYPFPLGEQEPGSLIDSMKEFDSALKLFRTALLCARDQGTSGGCDASSVLSSVGAAYLRARSSIHVECWSAMAACRGSSSRWFFTREQLETTPSRRSGVEPDKELSYRQQAANLIQDMGQRLNVSQLTINTAIVYMHRFYMYHSFTKFHRNIISPTTLFLAAKVEEQPRKLEHVIKVAHACLNPQEPQLDTKSNAYLQQAQELVILETIVLQTLGFEITIEHPHTDVVKCSQLVRASKDLAQTSYFMATNSLHLTTFCLQYKPTVIACVCIHLACKWSNWEIPVSTDAKHWWEYVDPSVTLELLDELTHEFLQILEKTPSRLKRIRNWRANQAAKKPKGDGQVADNSFPGPSMVQNPSLVDSITVVSANASFSKAPSSASFPVTLPSNSAGATMQGDHSLDSIAAVTTSLQNTSYNFTAPNDWPQHQDQSRSDVYSLKQETLNLQQGASGQLHTATLHHKPEKNTEYSSSKHEHKSSSSSKHALLAPPPIPPPQKMTLDKYREKHAAEKQRHSSSDEGSGKSKHSSPHIKEHKEKHRDHSSHRHHGGSHKHSHLHSHMHSGNSSSSKLHADGTVTAALRSPVVLSSEGGPSSSSSSRKRTHPDISHNHHSKMSKSSKSSGSSSNSSSVKQYVSSHNSVLNLPFPPPPPVTYQVGYGHLSTLVKLDKKPVEINGPDANHEFSANSQHMDYKDTFDMLDSLLSAQGMNM</sequence>
<evidence type="ECO:0000256" key="7">
    <source>
        <dbReference type="ARBA" id="ARBA00022793"/>
    </source>
</evidence>
<proteinExistence type="inferred from homology"/>
<dbReference type="PANTHER" id="PTHR21240:SF27">
    <property type="entry name" value="2-AMINO-3-CARBOXYMUCONATE-6-SEMIALDEHYDE DECARBOXYLASE"/>
    <property type="match status" value="1"/>
</dbReference>
<dbReference type="InterPro" id="IPR032465">
    <property type="entry name" value="ACMSD"/>
</dbReference>
<dbReference type="CDD" id="cd20598">
    <property type="entry name" value="CYCLIN_CCNT2_rpt2"/>
    <property type="match status" value="1"/>
</dbReference>
<evidence type="ECO:0000256" key="1">
    <source>
        <dbReference type="ARBA" id="ARBA00005079"/>
    </source>
</evidence>
<comment type="catalytic activity">
    <reaction evidence="13">
        <text>2-amino-3-carboxymuconate 6-semialdehyde + H(+) = 2-aminomuconate 6-semialdehyde + CO2</text>
        <dbReference type="Rhea" id="RHEA:16557"/>
        <dbReference type="ChEBI" id="CHEBI:15378"/>
        <dbReference type="ChEBI" id="CHEBI:16526"/>
        <dbReference type="ChEBI" id="CHEBI:77634"/>
        <dbReference type="ChEBI" id="CHEBI:77803"/>
        <dbReference type="EC" id="4.1.1.45"/>
    </reaction>
</comment>
<gene>
    <name evidence="16" type="primary">Ccnt2</name>
    <name evidence="16" type="ORF">GTO93_0011348</name>
</gene>
<keyword evidence="9 13" id="KW-0456">Lyase</keyword>
<dbReference type="Proteomes" id="UP001166093">
    <property type="component" value="Unassembled WGS sequence"/>
</dbReference>
<comment type="pathway">
    <text evidence="1 13">Secondary metabolite metabolism; quinolate metabolism.</text>
</comment>
<accession>A0ABS2X9P1</accession>
<comment type="similarity">
    <text evidence="12">Belongs to the cyclin family.</text>
</comment>
<evidence type="ECO:0000259" key="15">
    <source>
        <dbReference type="SMART" id="SM00385"/>
    </source>
</evidence>
<keyword evidence="8" id="KW-0862">Zinc</keyword>
<feature type="domain" description="Cyclin-like" evidence="15">
    <location>
        <begin position="366"/>
        <end position="465"/>
    </location>
</feature>
<evidence type="ECO:0000256" key="6">
    <source>
        <dbReference type="ARBA" id="ARBA00022723"/>
    </source>
</evidence>
<dbReference type="SMART" id="SM00385">
    <property type="entry name" value="CYCLIN"/>
    <property type="match status" value="2"/>
</dbReference>
<feature type="non-terminal residue" evidence="16">
    <location>
        <position position="1"/>
    </location>
</feature>
<dbReference type="PANTHER" id="PTHR21240">
    <property type="entry name" value="2-AMINO-3-CARBOXYLMUCONATE-6-SEMIALDEHYDE DECARBOXYLASE"/>
    <property type="match status" value="1"/>
</dbReference>
<evidence type="ECO:0000256" key="3">
    <source>
        <dbReference type="ARBA" id="ARBA00011245"/>
    </source>
</evidence>
<dbReference type="InterPro" id="IPR006671">
    <property type="entry name" value="Cyclin_N"/>
</dbReference>
<name>A0ABS2X9P1_POLSP</name>
<comment type="similarity">
    <text evidence="2">Belongs to the metallo-dependent hydrolases superfamily. ACMSD family.</text>
</comment>
<dbReference type="InterPro" id="IPR032466">
    <property type="entry name" value="Metal_Hydrolase"/>
</dbReference>
<organism evidence="16 17">
    <name type="scientific">Polyodon spathula</name>
    <name type="common">North American paddlefish</name>
    <name type="synonym">Squalus spathula</name>
    <dbReference type="NCBI Taxonomy" id="7913"/>
    <lineage>
        <taxon>Eukaryota</taxon>
        <taxon>Metazoa</taxon>
        <taxon>Chordata</taxon>
        <taxon>Craniata</taxon>
        <taxon>Vertebrata</taxon>
        <taxon>Euteleostomi</taxon>
        <taxon>Actinopterygii</taxon>
        <taxon>Chondrostei</taxon>
        <taxon>Acipenseriformes</taxon>
        <taxon>Polyodontidae</taxon>
        <taxon>Polyodon</taxon>
    </lineage>
</organism>
<feature type="compositionally biased region" description="Basic and acidic residues" evidence="14">
    <location>
        <begin position="715"/>
        <end position="724"/>
    </location>
</feature>
<keyword evidence="7 13" id="KW-0210">Decarboxylase</keyword>
<feature type="compositionally biased region" description="Basic residues" evidence="14">
    <location>
        <begin position="786"/>
        <end position="811"/>
    </location>
</feature>
<dbReference type="InterPro" id="IPR047322">
    <property type="entry name" value="CYCLIN_CCNT2_rpt2"/>
</dbReference>
<evidence type="ECO:0000256" key="8">
    <source>
        <dbReference type="ARBA" id="ARBA00022833"/>
    </source>
</evidence>
<evidence type="ECO:0000256" key="13">
    <source>
        <dbReference type="RuleBase" id="RU366045"/>
    </source>
</evidence>
<dbReference type="SUPFAM" id="SSF47954">
    <property type="entry name" value="Cyclin-like"/>
    <property type="match status" value="2"/>
</dbReference>
<dbReference type="Gene3D" id="1.10.472.10">
    <property type="entry name" value="Cyclin-like"/>
    <property type="match status" value="2"/>
</dbReference>
<dbReference type="SUPFAM" id="SSF51556">
    <property type="entry name" value="Metallo-dependent hydrolases"/>
    <property type="match status" value="1"/>
</dbReference>
<keyword evidence="6" id="KW-0479">Metal-binding</keyword>
<evidence type="ECO:0000256" key="14">
    <source>
        <dbReference type="SAM" id="MobiDB-lite"/>
    </source>
</evidence>
<evidence type="ECO:0000256" key="12">
    <source>
        <dbReference type="RuleBase" id="RU000383"/>
    </source>
</evidence>
<dbReference type="InterPro" id="IPR013763">
    <property type="entry name" value="Cyclin-like_dom"/>
</dbReference>
<evidence type="ECO:0000256" key="11">
    <source>
        <dbReference type="ARBA" id="ARBA00031120"/>
    </source>
</evidence>
<dbReference type="Gene3D" id="3.20.20.140">
    <property type="entry name" value="Metal-dependent hydrolases"/>
    <property type="match status" value="1"/>
</dbReference>
<keyword evidence="17" id="KW-1185">Reference proteome</keyword>
<evidence type="ECO:0000256" key="2">
    <source>
        <dbReference type="ARBA" id="ARBA00005871"/>
    </source>
</evidence>
<keyword evidence="12" id="KW-0195">Cyclin</keyword>
<feature type="region of interest" description="Disordered" evidence="14">
    <location>
        <begin position="834"/>
        <end position="884"/>
    </location>
</feature>
<reference evidence="16" key="1">
    <citation type="journal article" date="2021" name="Cell">
        <title>Tracing the genetic footprints of vertebrate landing in non-teleost ray-finned fishes.</title>
        <authorList>
            <person name="Bi X."/>
            <person name="Wang K."/>
            <person name="Yang L."/>
            <person name="Pan H."/>
            <person name="Jiang H."/>
            <person name="Wei Q."/>
            <person name="Fang M."/>
            <person name="Yu H."/>
            <person name="Zhu C."/>
            <person name="Cai Y."/>
            <person name="He Y."/>
            <person name="Gan X."/>
            <person name="Zeng H."/>
            <person name="Yu D."/>
            <person name="Zhu Y."/>
            <person name="Jiang H."/>
            <person name="Qiu Q."/>
            <person name="Yang H."/>
            <person name="Zhang Y.E."/>
            <person name="Wang W."/>
            <person name="Zhu M."/>
            <person name="He S."/>
            <person name="Zhang G."/>
        </authorList>
    </citation>
    <scope>NUCLEOTIDE SEQUENCE</scope>
    <source>
        <strain evidence="16">Pddl_001</strain>
    </source>
</reference>
<feature type="non-terminal residue" evidence="16">
    <location>
        <position position="960"/>
    </location>
</feature>
<evidence type="ECO:0000256" key="5">
    <source>
        <dbReference type="ARBA" id="ARBA00021214"/>
    </source>
</evidence>
<feature type="compositionally biased region" description="Low complexity" evidence="14">
    <location>
        <begin position="868"/>
        <end position="884"/>
    </location>
</feature>
<dbReference type="InterPro" id="IPR036915">
    <property type="entry name" value="Cyclin-like_sf"/>
</dbReference>
<comment type="function">
    <text evidence="10">Converts alpha-amino-beta-carboxymuconate-epsilon-semialdehyde (ACMS) to alpha-aminomuconate semialdehyde (AMS). ACMS can be converted non-enzymatically to quinolate (QA), a key precursor of NAD, and a potent endogenous excitotoxin of neuronal cells which is implicated in the pathogenesis of various neurodegenerative disorders. In the presence of ACMSD, ACMS is converted to AMS, a benign catabolite. ACMSD ultimately controls the metabolic fate of tryptophan catabolism along the kynurenine pathway.</text>
</comment>
<feature type="domain" description="Cyclin-like" evidence="15">
    <location>
        <begin position="478"/>
        <end position="566"/>
    </location>
</feature>
<dbReference type="InterPro" id="IPR047321">
    <property type="entry name" value="CYCLIN_CCNT2_rpt1"/>
</dbReference>
<feature type="region of interest" description="Disordered" evidence="14">
    <location>
        <begin position="714"/>
        <end position="822"/>
    </location>
</feature>
<evidence type="ECO:0000256" key="10">
    <source>
        <dbReference type="ARBA" id="ARBA00025318"/>
    </source>
</evidence>
<evidence type="ECO:0000313" key="16">
    <source>
        <dbReference type="EMBL" id="MBN3270927.1"/>
    </source>
</evidence>
<dbReference type="CDD" id="cd20596">
    <property type="entry name" value="CYCLIN_CCNT2_rpt1"/>
    <property type="match status" value="1"/>
</dbReference>